<evidence type="ECO:0000256" key="2">
    <source>
        <dbReference type="ARBA" id="ARBA00004496"/>
    </source>
</evidence>
<evidence type="ECO:0000256" key="9">
    <source>
        <dbReference type="ARBA" id="ARBA00022824"/>
    </source>
</evidence>
<dbReference type="InterPro" id="IPR002942">
    <property type="entry name" value="S4_RNA-bd"/>
</dbReference>
<evidence type="ECO:0000256" key="16">
    <source>
        <dbReference type="SAM" id="Phobius"/>
    </source>
</evidence>
<evidence type="ECO:0000256" key="12">
    <source>
        <dbReference type="ARBA" id="ARBA00023136"/>
    </source>
</evidence>
<protein>
    <recommendedName>
        <fullName evidence="13">Large subunit GTPase 1 homolog</fullName>
    </recommendedName>
</protein>
<dbReference type="STRING" id="6335.A0A0V1LEP1"/>
<evidence type="ECO:0000256" key="11">
    <source>
        <dbReference type="ARBA" id="ARBA00023134"/>
    </source>
</evidence>
<comment type="subcellular location">
    <subcellularLocation>
        <location evidence="2">Cytoplasm</location>
    </subcellularLocation>
    <subcellularLocation>
        <location evidence="1">Endoplasmic reticulum membrane</location>
        <topology evidence="1">Multi-pass membrane protein</topology>
    </subcellularLocation>
</comment>
<keyword evidence="11" id="KW-0342">GTP-binding</keyword>
<organism evidence="18 19">
    <name type="scientific">Trichinella nativa</name>
    <dbReference type="NCBI Taxonomy" id="6335"/>
    <lineage>
        <taxon>Eukaryota</taxon>
        <taxon>Metazoa</taxon>
        <taxon>Ecdysozoa</taxon>
        <taxon>Nematoda</taxon>
        <taxon>Enoplea</taxon>
        <taxon>Dorylaimia</taxon>
        <taxon>Trichinellida</taxon>
        <taxon>Trichinellidae</taxon>
        <taxon>Trichinella</taxon>
    </lineage>
</organism>
<dbReference type="PROSITE" id="PS50889">
    <property type="entry name" value="S4"/>
    <property type="match status" value="1"/>
</dbReference>
<dbReference type="Proteomes" id="UP000054721">
    <property type="component" value="Unassembled WGS sequence"/>
</dbReference>
<dbReference type="OrthoDB" id="2365484at2759"/>
<dbReference type="PANTHER" id="PTHR45709">
    <property type="entry name" value="LARGE SUBUNIT GTPASE 1 HOMOLOG-RELATED"/>
    <property type="match status" value="1"/>
</dbReference>
<evidence type="ECO:0000256" key="14">
    <source>
        <dbReference type="PROSITE-ProRule" id="PRU00182"/>
    </source>
</evidence>
<dbReference type="GO" id="GO:0000054">
    <property type="term" value="P:ribosomal subunit export from nucleus"/>
    <property type="evidence" value="ECO:0007669"/>
    <property type="project" value="TreeGrafter"/>
</dbReference>
<evidence type="ECO:0000256" key="3">
    <source>
        <dbReference type="ARBA" id="ARBA00007465"/>
    </source>
</evidence>
<keyword evidence="9" id="KW-0256">Endoplasmic reticulum</keyword>
<name>A0A0V1LEP1_9BILA</name>
<keyword evidence="12 16" id="KW-0472">Membrane</keyword>
<dbReference type="Gene3D" id="3.40.50.300">
    <property type="entry name" value="P-loop containing nucleotide triphosphate hydrolases"/>
    <property type="match status" value="1"/>
</dbReference>
<dbReference type="SMART" id="SM01390">
    <property type="entry name" value="Ribosomal_S4"/>
    <property type="match status" value="1"/>
</dbReference>
<dbReference type="InterPro" id="IPR006073">
    <property type="entry name" value="GTP-bd"/>
</dbReference>
<feature type="transmembrane region" description="Helical" evidence="16">
    <location>
        <begin position="827"/>
        <end position="846"/>
    </location>
</feature>
<evidence type="ECO:0000256" key="8">
    <source>
        <dbReference type="ARBA" id="ARBA00022801"/>
    </source>
</evidence>
<dbReference type="PROSITE" id="PS51721">
    <property type="entry name" value="G_CP"/>
    <property type="match status" value="1"/>
</dbReference>
<evidence type="ECO:0000256" key="4">
    <source>
        <dbReference type="ARBA" id="ARBA00009436"/>
    </source>
</evidence>
<dbReference type="SUPFAM" id="SSF52540">
    <property type="entry name" value="P-loop containing nucleoside triphosphate hydrolases"/>
    <property type="match status" value="1"/>
</dbReference>
<feature type="region of interest" description="Disordered" evidence="15">
    <location>
        <begin position="248"/>
        <end position="273"/>
    </location>
</feature>
<gene>
    <name evidence="18" type="primary">lsg1</name>
    <name evidence="18" type="ORF">T02_6696</name>
</gene>
<dbReference type="CDD" id="cd01857">
    <property type="entry name" value="HSR1_MMR1"/>
    <property type="match status" value="1"/>
</dbReference>
<dbReference type="InterPro" id="IPR027417">
    <property type="entry name" value="P-loop_NTPase"/>
</dbReference>
<dbReference type="InterPro" id="IPR029008">
    <property type="entry name" value="EMC6-like"/>
</dbReference>
<comment type="similarity">
    <text evidence="3">Belongs to the universal ribosomal protein uS4 family.</text>
</comment>
<feature type="transmembrane region" description="Helical" evidence="16">
    <location>
        <begin position="778"/>
        <end position="807"/>
    </location>
</feature>
<dbReference type="AlphaFoldDB" id="A0A0V1LEP1"/>
<evidence type="ECO:0000256" key="15">
    <source>
        <dbReference type="SAM" id="MobiDB-lite"/>
    </source>
</evidence>
<feature type="domain" description="CP-type G" evidence="17">
    <location>
        <begin position="152"/>
        <end position="370"/>
    </location>
</feature>
<feature type="compositionally biased region" description="Acidic residues" evidence="15">
    <location>
        <begin position="248"/>
        <end position="266"/>
    </location>
</feature>
<dbReference type="PANTHER" id="PTHR45709:SF2">
    <property type="entry name" value="LARGE SUBUNIT GTPASE 1 HOMOLOG"/>
    <property type="match status" value="1"/>
</dbReference>
<keyword evidence="7" id="KW-0547">Nucleotide-binding</keyword>
<dbReference type="GO" id="GO:0005525">
    <property type="term" value="F:GTP binding"/>
    <property type="evidence" value="ECO:0007669"/>
    <property type="project" value="UniProtKB-KW"/>
</dbReference>
<evidence type="ECO:0000259" key="17">
    <source>
        <dbReference type="PROSITE" id="PS51721"/>
    </source>
</evidence>
<reference evidence="18 19" key="1">
    <citation type="submission" date="2015-05" db="EMBL/GenBank/DDBJ databases">
        <title>Evolution of Trichinella species and genotypes.</title>
        <authorList>
            <person name="Korhonen P.K."/>
            <person name="Edoardo P."/>
            <person name="Giuseppe L.R."/>
            <person name="Gasser R.B."/>
        </authorList>
    </citation>
    <scope>NUCLEOTIDE SEQUENCE [LARGE SCALE GENOMIC DNA]</scope>
    <source>
        <strain evidence="18">ISS10</strain>
    </source>
</reference>
<evidence type="ECO:0000256" key="1">
    <source>
        <dbReference type="ARBA" id="ARBA00004477"/>
    </source>
</evidence>
<dbReference type="CDD" id="cd00165">
    <property type="entry name" value="S4"/>
    <property type="match status" value="1"/>
</dbReference>
<dbReference type="Pfam" id="PF07019">
    <property type="entry name" value="EMC6"/>
    <property type="match status" value="1"/>
</dbReference>
<keyword evidence="8" id="KW-0378">Hydrolase</keyword>
<evidence type="ECO:0000313" key="19">
    <source>
        <dbReference type="Proteomes" id="UP000054721"/>
    </source>
</evidence>
<proteinExistence type="inferred from homology"/>
<dbReference type="GO" id="GO:0003924">
    <property type="term" value="F:GTPase activity"/>
    <property type="evidence" value="ECO:0007669"/>
    <property type="project" value="InterPro"/>
</dbReference>
<keyword evidence="10 16" id="KW-1133">Transmembrane helix</keyword>
<dbReference type="Pfam" id="PF01926">
    <property type="entry name" value="MMR_HSR1"/>
    <property type="match status" value="1"/>
</dbReference>
<dbReference type="InterPro" id="IPR030378">
    <property type="entry name" value="G_CP_dom"/>
</dbReference>
<comment type="similarity">
    <text evidence="4">Belongs to the EMC6 family.</text>
</comment>
<evidence type="ECO:0000256" key="6">
    <source>
        <dbReference type="ARBA" id="ARBA00022692"/>
    </source>
</evidence>
<dbReference type="PRINTS" id="PR00326">
    <property type="entry name" value="GTP1OBG"/>
</dbReference>
<sequence>MKKKKKSRKVEAGHLLINHLIRRSAKSSCGHLYGNEAVQVPLRSITEETNLEEFFSRAELLGSTFAAERMNAIIVNNCLPNNTNQRDALYVPEDVESELKVPRRPDWHGAKTAESLAAEEQRIFTEWRCRLNALHAKSGLVLTPYEKNPDIWRQLWRVLEISDVVVQVLDARNPYMFRVPDLELYVKELSSEKKIFLLLNKADLISAHQRKLWANHFNSVQNISYAFWSAQKVINRPSFDAEVKEDVEVNAEDDEETAAEEAEDKEDEKNKHQSIEIVKSGEDISEEVDCAVRNEQELLSMFKSLRSDHSRPLVVGMVGYPNVGKSSTINKLLQRKKVAVSKTPGKTKHLQTLYLDDELILCDAPGLVFPAATFRREHMVLNGMLSSNVVSDYVTPVRQLCSVLPLYVFESIYGIVLSEEQQAAEQANPDNADVLLNALAYRRGFMSAKGLPDRSRSARQLIQDCVIGKLPYSSPPPDVDPKLYNDFSSFSVQRTASKLSTLNLLQRKNLIKAKITAEDVDREFFSSSSSGVHFRGRVPGSAMPVPVNSKKHYNRNKKEKLRRIITPTFHHAKAQISRTKTVDNNLHESKIMQRYRLKSHEEYTSYSKLSHEVRELARKIKELDPKDPFRVESSRLLIDKCYAIGLIPTRRGLDLRRLPVLMVKSNMVENLATATKFVEHGHVRVGPVMISDPAFIVPRNLEDFITWTNTSAVRKHVLEYNDMKDDYDLIDDHFVDDLAKKNKRPQGDCDAAFSEWAVRNNFSVLEYSRTCQAAASGVAAGILGLTGLAGFVFYFLCALAQSCVWYWKTDCCWKDYFPNFSTILLHGLFGGLFTYVLFWTFLYGIVHVY</sequence>
<dbReference type="InterPro" id="IPR001912">
    <property type="entry name" value="Ribosomal_uS4_N"/>
</dbReference>
<dbReference type="InterPro" id="IPR043358">
    <property type="entry name" value="GNL1-like"/>
</dbReference>
<comment type="caution">
    <text evidence="18">The sequence shown here is derived from an EMBL/GenBank/DDBJ whole genome shotgun (WGS) entry which is preliminary data.</text>
</comment>
<dbReference type="GO" id="GO:0005829">
    <property type="term" value="C:cytosol"/>
    <property type="evidence" value="ECO:0007669"/>
    <property type="project" value="TreeGrafter"/>
</dbReference>
<dbReference type="Pfam" id="PF01479">
    <property type="entry name" value="S4"/>
    <property type="match status" value="1"/>
</dbReference>
<dbReference type="GO" id="GO:0005789">
    <property type="term" value="C:endoplasmic reticulum membrane"/>
    <property type="evidence" value="ECO:0007669"/>
    <property type="project" value="UniProtKB-SubCell"/>
</dbReference>
<dbReference type="SUPFAM" id="SSF55174">
    <property type="entry name" value="Alpha-L RNA-binding motif"/>
    <property type="match status" value="1"/>
</dbReference>
<keyword evidence="14" id="KW-0694">RNA-binding</keyword>
<keyword evidence="19" id="KW-1185">Reference proteome</keyword>
<accession>A0A0V1LEP1</accession>
<keyword evidence="5" id="KW-0963">Cytoplasm</keyword>
<keyword evidence="6 16" id="KW-0812">Transmembrane</keyword>
<evidence type="ECO:0000313" key="18">
    <source>
        <dbReference type="EMBL" id="KRZ58004.1"/>
    </source>
</evidence>
<dbReference type="EMBL" id="JYDW01000065">
    <property type="protein sequence ID" value="KRZ58004.1"/>
    <property type="molecule type" value="Genomic_DNA"/>
</dbReference>
<dbReference type="GO" id="GO:0019843">
    <property type="term" value="F:rRNA binding"/>
    <property type="evidence" value="ECO:0007669"/>
    <property type="project" value="InterPro"/>
</dbReference>
<evidence type="ECO:0000256" key="7">
    <source>
        <dbReference type="ARBA" id="ARBA00022741"/>
    </source>
</evidence>
<evidence type="ECO:0000256" key="10">
    <source>
        <dbReference type="ARBA" id="ARBA00022989"/>
    </source>
</evidence>
<evidence type="ECO:0000256" key="13">
    <source>
        <dbReference type="ARBA" id="ARBA00040145"/>
    </source>
</evidence>
<dbReference type="Pfam" id="PF00163">
    <property type="entry name" value="Ribosomal_S4"/>
    <property type="match status" value="1"/>
</dbReference>
<evidence type="ECO:0000256" key="5">
    <source>
        <dbReference type="ARBA" id="ARBA00022490"/>
    </source>
</evidence>